<organism evidence="2 3">
    <name type="scientific">Plakobranchus ocellatus</name>
    <dbReference type="NCBI Taxonomy" id="259542"/>
    <lineage>
        <taxon>Eukaryota</taxon>
        <taxon>Metazoa</taxon>
        <taxon>Spiralia</taxon>
        <taxon>Lophotrochozoa</taxon>
        <taxon>Mollusca</taxon>
        <taxon>Gastropoda</taxon>
        <taxon>Heterobranchia</taxon>
        <taxon>Euthyneura</taxon>
        <taxon>Panpulmonata</taxon>
        <taxon>Sacoglossa</taxon>
        <taxon>Placobranchoidea</taxon>
        <taxon>Plakobranchidae</taxon>
        <taxon>Plakobranchus</taxon>
    </lineage>
</organism>
<evidence type="ECO:0000313" key="2">
    <source>
        <dbReference type="EMBL" id="GFO32511.1"/>
    </source>
</evidence>
<accession>A0AAV4CI30</accession>
<protein>
    <submittedName>
        <fullName evidence="2">Uncharacterized protein</fullName>
    </submittedName>
</protein>
<sequence length="454" mass="50624">MFPCHGVASQEDPPLWSADNIPSGNSETNSRVDFTDTEDTHVNYDTSTAAPNKFLPLTYSTARHRRRSVKRQDTKRCRAGSLKGKKFQSQQQPIRLRKRLASADPKIASLLADSILRRVRDKRQRRRAAPCPCVCVSQSDQSESSDPCRSATTLTRKPSLEGKLGKLETTKCLEQYDISSIQSDYDRPLHTTRMKSKSLRRKGESTNRYFNKAGSCPEGGVPVSPSSLRDDRYFRSILDTQRNRTAGENSWFSWSQAKGTLRELKCKAVTMFSSRSSRETKRKQSTSAANKAEFGRCRSTDIICGASNTASCVSILMLNECQMGTNGSEAKSKSTTSACTGSFKFDANCNAGKSLDPPSKTDKEEETQARFLSIHNVQSSLMNHRFFQKRKKQAPAEADIVESSVGEIQDTKEMKPNERQSVSQRASATLTTKESSLLSLTWQVSFGKKLKSRA</sequence>
<evidence type="ECO:0000313" key="3">
    <source>
        <dbReference type="Proteomes" id="UP000735302"/>
    </source>
</evidence>
<dbReference type="AlphaFoldDB" id="A0AAV4CI30"/>
<name>A0AAV4CI30_9GAST</name>
<dbReference type="EMBL" id="BLXT01006630">
    <property type="protein sequence ID" value="GFO32511.1"/>
    <property type="molecule type" value="Genomic_DNA"/>
</dbReference>
<feature type="compositionally biased region" description="Polar residues" evidence="1">
    <location>
        <begin position="20"/>
        <end position="32"/>
    </location>
</feature>
<proteinExistence type="predicted"/>
<gene>
    <name evidence="2" type="ORF">PoB_005901600</name>
</gene>
<feature type="compositionally biased region" description="Basic and acidic residues" evidence="1">
    <location>
        <begin position="409"/>
        <end position="418"/>
    </location>
</feature>
<feature type="region of interest" description="Disordered" evidence="1">
    <location>
        <begin position="1"/>
        <end position="33"/>
    </location>
</feature>
<feature type="region of interest" description="Disordered" evidence="1">
    <location>
        <begin position="403"/>
        <end position="428"/>
    </location>
</feature>
<evidence type="ECO:0000256" key="1">
    <source>
        <dbReference type="SAM" id="MobiDB-lite"/>
    </source>
</evidence>
<feature type="region of interest" description="Disordered" evidence="1">
    <location>
        <begin position="64"/>
        <end position="92"/>
    </location>
</feature>
<dbReference type="Proteomes" id="UP000735302">
    <property type="component" value="Unassembled WGS sequence"/>
</dbReference>
<comment type="caution">
    <text evidence="2">The sequence shown here is derived from an EMBL/GenBank/DDBJ whole genome shotgun (WGS) entry which is preliminary data.</text>
</comment>
<reference evidence="2 3" key="1">
    <citation type="journal article" date="2021" name="Elife">
        <title>Chloroplast acquisition without the gene transfer in kleptoplastic sea slugs, Plakobranchus ocellatus.</title>
        <authorList>
            <person name="Maeda T."/>
            <person name="Takahashi S."/>
            <person name="Yoshida T."/>
            <person name="Shimamura S."/>
            <person name="Takaki Y."/>
            <person name="Nagai Y."/>
            <person name="Toyoda A."/>
            <person name="Suzuki Y."/>
            <person name="Arimoto A."/>
            <person name="Ishii H."/>
            <person name="Satoh N."/>
            <person name="Nishiyama T."/>
            <person name="Hasebe M."/>
            <person name="Maruyama T."/>
            <person name="Minagawa J."/>
            <person name="Obokata J."/>
            <person name="Shigenobu S."/>
        </authorList>
    </citation>
    <scope>NUCLEOTIDE SEQUENCE [LARGE SCALE GENOMIC DNA]</scope>
</reference>
<keyword evidence="3" id="KW-1185">Reference proteome</keyword>